<gene>
    <name evidence="3" type="ORF">QTH91_02460</name>
</gene>
<accession>A0ABT7N5V8</accession>
<dbReference type="InterPro" id="IPR002656">
    <property type="entry name" value="Acyl_transf_3_dom"/>
</dbReference>
<keyword evidence="3" id="KW-0808">Transferase</keyword>
<feature type="transmembrane region" description="Helical" evidence="1">
    <location>
        <begin position="191"/>
        <end position="209"/>
    </location>
</feature>
<evidence type="ECO:0000313" key="3">
    <source>
        <dbReference type="EMBL" id="MDM0043334.1"/>
    </source>
</evidence>
<comment type="caution">
    <text evidence="3">The sequence shown here is derived from an EMBL/GenBank/DDBJ whole genome shotgun (WGS) entry which is preliminary data.</text>
</comment>
<feature type="transmembrane region" description="Helical" evidence="1">
    <location>
        <begin position="245"/>
        <end position="263"/>
    </location>
</feature>
<dbReference type="RefSeq" id="WP_286658450.1">
    <property type="nucleotide sequence ID" value="NZ_JASZYV010000001.1"/>
</dbReference>
<feature type="transmembrane region" description="Helical" evidence="1">
    <location>
        <begin position="283"/>
        <end position="300"/>
    </location>
</feature>
<feature type="transmembrane region" description="Helical" evidence="1">
    <location>
        <begin position="9"/>
        <end position="28"/>
    </location>
</feature>
<dbReference type="Pfam" id="PF01757">
    <property type="entry name" value="Acyl_transf_3"/>
    <property type="match status" value="1"/>
</dbReference>
<feature type="domain" description="Acyltransferase 3" evidence="2">
    <location>
        <begin position="10"/>
        <end position="326"/>
    </location>
</feature>
<name>A0ABT7N5V8_9BURK</name>
<evidence type="ECO:0000259" key="2">
    <source>
        <dbReference type="Pfam" id="PF01757"/>
    </source>
</evidence>
<proteinExistence type="predicted"/>
<evidence type="ECO:0000256" key="1">
    <source>
        <dbReference type="SAM" id="Phobius"/>
    </source>
</evidence>
<feature type="transmembrane region" description="Helical" evidence="1">
    <location>
        <begin position="221"/>
        <end position="238"/>
    </location>
</feature>
<dbReference type="InterPro" id="IPR050879">
    <property type="entry name" value="Acyltransferase_3"/>
</dbReference>
<feature type="transmembrane region" description="Helical" evidence="1">
    <location>
        <begin position="160"/>
        <end position="179"/>
    </location>
</feature>
<keyword evidence="1" id="KW-0812">Transmembrane</keyword>
<reference evidence="3" key="1">
    <citation type="submission" date="2023-06" db="EMBL/GenBank/DDBJ databases">
        <authorList>
            <person name="Jiang Y."/>
            <person name="Liu Q."/>
        </authorList>
    </citation>
    <scope>NUCLEOTIDE SEQUENCE</scope>
    <source>
        <strain evidence="3">CGMCC 1.12089</strain>
    </source>
</reference>
<dbReference type="EMBL" id="JASZYV010000001">
    <property type="protein sequence ID" value="MDM0043334.1"/>
    <property type="molecule type" value="Genomic_DNA"/>
</dbReference>
<sequence>MTHASTSRLLSLDGMRGLAAIAVIAWHLEFIGAFAQSGYLAVDFFFVMSGVVIARAYRQRLHNGLPTFDFFAERVIRLYPLYLLGLLIGLTRLTGQIVAGHPNSLSWSELGISAAFNLLMLPTPATTFLAPINIPSWSLFFELLVNVFWAAVLLRASRRVLIAAVVFLYAALSLAVMDAGSAQGGWIWSEFHVGLLRSLFGFLLGVLMAQTIDASPPRKSWWTLVAAAALCALLAADVPQPYRPLFDLGVILVASPAIVWVGMRFDPPACCEAAARALGDMSFPVYVLHFGPLFSISFLARKLDISPALWIPSFVLGICAVSLYLARTYDPWARGKLKRLLAGRRLRMTWVA</sequence>
<dbReference type="PANTHER" id="PTHR23028:SF134">
    <property type="entry name" value="PUTATIVE (AFU_ORTHOLOGUE AFUA_4G08520)-RELATED"/>
    <property type="match status" value="1"/>
</dbReference>
<feature type="transmembrane region" description="Helical" evidence="1">
    <location>
        <begin position="137"/>
        <end position="154"/>
    </location>
</feature>
<keyword evidence="4" id="KW-1185">Reference proteome</keyword>
<keyword evidence="1" id="KW-1133">Transmembrane helix</keyword>
<dbReference type="EC" id="2.3.-.-" evidence="3"/>
<feature type="transmembrane region" description="Helical" evidence="1">
    <location>
        <begin position="307"/>
        <end position="326"/>
    </location>
</feature>
<dbReference type="GO" id="GO:0016746">
    <property type="term" value="F:acyltransferase activity"/>
    <property type="evidence" value="ECO:0007669"/>
    <property type="project" value="UniProtKB-KW"/>
</dbReference>
<feature type="transmembrane region" description="Helical" evidence="1">
    <location>
        <begin position="78"/>
        <end position="98"/>
    </location>
</feature>
<dbReference type="PANTHER" id="PTHR23028">
    <property type="entry name" value="ACETYLTRANSFERASE"/>
    <property type="match status" value="1"/>
</dbReference>
<protein>
    <submittedName>
        <fullName evidence="3">Acyltransferase</fullName>
        <ecNumber evidence="3">2.3.-.-</ecNumber>
    </submittedName>
</protein>
<organism evidence="3 4">
    <name type="scientific">Variovorax dokdonensis</name>
    <dbReference type="NCBI Taxonomy" id="344883"/>
    <lineage>
        <taxon>Bacteria</taxon>
        <taxon>Pseudomonadati</taxon>
        <taxon>Pseudomonadota</taxon>
        <taxon>Betaproteobacteria</taxon>
        <taxon>Burkholderiales</taxon>
        <taxon>Comamonadaceae</taxon>
        <taxon>Variovorax</taxon>
    </lineage>
</organism>
<feature type="transmembrane region" description="Helical" evidence="1">
    <location>
        <begin position="34"/>
        <end position="57"/>
    </location>
</feature>
<keyword evidence="3" id="KW-0012">Acyltransferase</keyword>
<keyword evidence="1" id="KW-0472">Membrane</keyword>
<dbReference type="Proteomes" id="UP001174908">
    <property type="component" value="Unassembled WGS sequence"/>
</dbReference>
<evidence type="ECO:0000313" key="4">
    <source>
        <dbReference type="Proteomes" id="UP001174908"/>
    </source>
</evidence>